<proteinExistence type="predicted"/>
<dbReference type="STRING" id="86416.Clopa_2750"/>
<dbReference type="PATRIC" id="fig|86416.3.peg.2738"/>
<evidence type="ECO:0000313" key="2">
    <source>
        <dbReference type="Proteomes" id="UP000013523"/>
    </source>
</evidence>
<dbReference type="HOGENOM" id="CLU_2567840_0_0_9"/>
<dbReference type="RefSeq" id="WP_015615886.1">
    <property type="nucleotide sequence ID" value="NC_021182.1"/>
</dbReference>
<dbReference type="Proteomes" id="UP000013523">
    <property type="component" value="Chromosome"/>
</dbReference>
<name>R4KD95_CLOPA</name>
<protein>
    <submittedName>
        <fullName evidence="1">Uncharacterized protein</fullName>
    </submittedName>
</protein>
<organism evidence="1 2">
    <name type="scientific">Clostridium pasteurianum BC1</name>
    <dbReference type="NCBI Taxonomy" id="86416"/>
    <lineage>
        <taxon>Bacteria</taxon>
        <taxon>Bacillati</taxon>
        <taxon>Bacillota</taxon>
        <taxon>Clostridia</taxon>
        <taxon>Eubacteriales</taxon>
        <taxon>Clostridiaceae</taxon>
        <taxon>Clostridium</taxon>
    </lineage>
</organism>
<sequence length="81" mass="9487">MTFESEIPQELIVNKVYTSRQIKLFIVFNRVKIMSKDAVEFVKNDLKYKVTKIIKGYVESSSIKDKVVPSNEEKIYIVEKV</sequence>
<accession>R4KD95</accession>
<gene>
    <name evidence="1" type="ORF">Clopa_2750</name>
</gene>
<keyword evidence="2" id="KW-1185">Reference proteome</keyword>
<evidence type="ECO:0000313" key="1">
    <source>
        <dbReference type="EMBL" id="AGK97590.1"/>
    </source>
</evidence>
<reference evidence="1 2" key="1">
    <citation type="submission" date="2012-01" db="EMBL/GenBank/DDBJ databases">
        <title>Complete sequence of chromosome of Clostridium pasteurianum BC1.</title>
        <authorList>
            <consortium name="US DOE Joint Genome Institute"/>
            <person name="Lucas S."/>
            <person name="Han J."/>
            <person name="Lapidus A."/>
            <person name="Cheng J.-F."/>
            <person name="Goodwin L."/>
            <person name="Pitluck S."/>
            <person name="Peters L."/>
            <person name="Mikhailova N."/>
            <person name="Teshima H."/>
            <person name="Detter J.C."/>
            <person name="Han C."/>
            <person name="Tapia R."/>
            <person name="Land M."/>
            <person name="Hauser L."/>
            <person name="Kyrpides N."/>
            <person name="Ivanova N."/>
            <person name="Pagani I."/>
            <person name="Dunn J."/>
            <person name="Taghavi S."/>
            <person name="Francis A."/>
            <person name="van der Lelie D."/>
            <person name="Woyke T."/>
        </authorList>
    </citation>
    <scope>NUCLEOTIDE SEQUENCE [LARGE SCALE GENOMIC DNA]</scope>
    <source>
        <strain evidence="1 2">BC1</strain>
    </source>
</reference>
<dbReference type="AlphaFoldDB" id="R4KD95"/>
<dbReference type="KEGG" id="cpas:Clopa_2750"/>
<dbReference type="EMBL" id="CP003261">
    <property type="protein sequence ID" value="AGK97590.1"/>
    <property type="molecule type" value="Genomic_DNA"/>
</dbReference>